<sequence length="159" mass="16365">MNECPAKNKATKQKGGNVPVWLVYALLSAATAALVAVFGKIGLKDIDSNSATAVRSVIMALFLLGVVVVQGKAGQLGDVFAHRKAFLFVLLSGIAGALSWLFYFMALKSGKVSQVGPIDKLSVVIAVALAVLFLGEKISAINGIGVALIAVGAILVAVK</sequence>
<feature type="domain" description="EamA" evidence="4">
    <location>
        <begin position="21"/>
        <end position="157"/>
    </location>
</feature>
<protein>
    <submittedName>
        <fullName evidence="5">EamA family transporter</fullName>
    </submittedName>
</protein>
<dbReference type="SUPFAM" id="SSF103481">
    <property type="entry name" value="Multidrug resistance efflux transporter EmrE"/>
    <property type="match status" value="1"/>
</dbReference>
<dbReference type="OrthoDB" id="9806718at2"/>
<feature type="transmembrane region" description="Helical" evidence="3">
    <location>
        <begin position="20"/>
        <end position="41"/>
    </location>
</feature>
<keyword evidence="3" id="KW-0472">Membrane</keyword>
<evidence type="ECO:0000313" key="5">
    <source>
        <dbReference type="EMBL" id="RIE03907.1"/>
    </source>
</evidence>
<dbReference type="Gene3D" id="1.10.3730.20">
    <property type="match status" value="1"/>
</dbReference>
<dbReference type="PANTHER" id="PTHR22911:SF137">
    <property type="entry name" value="SOLUTE CARRIER FAMILY 35 MEMBER G2-RELATED"/>
    <property type="match status" value="1"/>
</dbReference>
<dbReference type="PANTHER" id="PTHR22911">
    <property type="entry name" value="ACYL-MALONYL CONDENSING ENZYME-RELATED"/>
    <property type="match status" value="1"/>
</dbReference>
<dbReference type="GO" id="GO:0016020">
    <property type="term" value="C:membrane"/>
    <property type="evidence" value="ECO:0007669"/>
    <property type="project" value="InterPro"/>
</dbReference>
<reference evidence="5 6" key="1">
    <citation type="submission" date="2018-09" db="EMBL/GenBank/DDBJ databases">
        <title>Cohnella cavernae sp. nov., isolated from a karst cave.</title>
        <authorList>
            <person name="Zhu H."/>
        </authorList>
    </citation>
    <scope>NUCLEOTIDE SEQUENCE [LARGE SCALE GENOMIC DNA]</scope>
    <source>
        <strain evidence="5 6">K2E09-144</strain>
    </source>
</reference>
<dbReference type="InterPro" id="IPR000620">
    <property type="entry name" value="EamA_dom"/>
</dbReference>
<proteinExistence type="inferred from homology"/>
<accession>A0A398CVG2</accession>
<comment type="similarity">
    <text evidence="2">Belongs to the EamA transporter family.</text>
</comment>
<dbReference type="Proteomes" id="UP000266340">
    <property type="component" value="Unassembled WGS sequence"/>
</dbReference>
<comment type="caution">
    <text evidence="5">The sequence shown here is derived from an EMBL/GenBank/DDBJ whole genome shotgun (WGS) entry which is preliminary data.</text>
</comment>
<evidence type="ECO:0000256" key="1">
    <source>
        <dbReference type="ARBA" id="ARBA00004127"/>
    </source>
</evidence>
<feature type="transmembrane region" description="Helical" evidence="3">
    <location>
        <begin position="85"/>
        <end position="106"/>
    </location>
</feature>
<feature type="transmembrane region" description="Helical" evidence="3">
    <location>
        <begin position="140"/>
        <end position="158"/>
    </location>
</feature>
<dbReference type="EMBL" id="QXJM01000029">
    <property type="protein sequence ID" value="RIE03907.1"/>
    <property type="molecule type" value="Genomic_DNA"/>
</dbReference>
<keyword evidence="6" id="KW-1185">Reference proteome</keyword>
<dbReference type="AlphaFoldDB" id="A0A398CVG2"/>
<keyword evidence="3" id="KW-1133">Transmembrane helix</keyword>
<dbReference type="Pfam" id="PF00892">
    <property type="entry name" value="EamA"/>
    <property type="match status" value="1"/>
</dbReference>
<feature type="transmembrane region" description="Helical" evidence="3">
    <location>
        <begin position="53"/>
        <end position="73"/>
    </location>
</feature>
<evidence type="ECO:0000256" key="2">
    <source>
        <dbReference type="ARBA" id="ARBA00007362"/>
    </source>
</evidence>
<gene>
    <name evidence="5" type="ORF">D3H35_08040</name>
</gene>
<organism evidence="5 6">
    <name type="scientific">Cohnella faecalis</name>
    <dbReference type="NCBI Taxonomy" id="2315694"/>
    <lineage>
        <taxon>Bacteria</taxon>
        <taxon>Bacillati</taxon>
        <taxon>Bacillota</taxon>
        <taxon>Bacilli</taxon>
        <taxon>Bacillales</taxon>
        <taxon>Paenibacillaceae</taxon>
        <taxon>Cohnella</taxon>
    </lineage>
</organism>
<name>A0A398CVG2_9BACL</name>
<evidence type="ECO:0000313" key="6">
    <source>
        <dbReference type="Proteomes" id="UP000266340"/>
    </source>
</evidence>
<keyword evidence="3" id="KW-0812">Transmembrane</keyword>
<evidence type="ECO:0000256" key="3">
    <source>
        <dbReference type="SAM" id="Phobius"/>
    </source>
</evidence>
<evidence type="ECO:0000259" key="4">
    <source>
        <dbReference type="Pfam" id="PF00892"/>
    </source>
</evidence>
<feature type="transmembrane region" description="Helical" evidence="3">
    <location>
        <begin position="118"/>
        <end position="134"/>
    </location>
</feature>
<comment type="subcellular location">
    <subcellularLocation>
        <location evidence="1">Endomembrane system</location>
        <topology evidence="1">Multi-pass membrane protein</topology>
    </subcellularLocation>
</comment>
<dbReference type="InterPro" id="IPR037185">
    <property type="entry name" value="EmrE-like"/>
</dbReference>